<feature type="signal peptide" evidence="2">
    <location>
        <begin position="1"/>
        <end position="28"/>
    </location>
</feature>
<feature type="region of interest" description="Disordered" evidence="1">
    <location>
        <begin position="220"/>
        <end position="258"/>
    </location>
</feature>
<evidence type="ECO:0000313" key="3">
    <source>
        <dbReference type="EMBL" id="RNI31550.1"/>
    </source>
</evidence>
<comment type="caution">
    <text evidence="3">The sequence shown here is derived from an EMBL/GenBank/DDBJ whole genome shotgun (WGS) entry which is preliminary data.</text>
</comment>
<dbReference type="Proteomes" id="UP000272117">
    <property type="component" value="Unassembled WGS sequence"/>
</dbReference>
<keyword evidence="4" id="KW-1185">Reference proteome</keyword>
<dbReference type="AlphaFoldDB" id="A0A3M9N1A1"/>
<evidence type="ECO:0008006" key="5">
    <source>
        <dbReference type="Google" id="ProtNLM"/>
    </source>
</evidence>
<feature type="compositionally biased region" description="Polar residues" evidence="1">
    <location>
        <begin position="45"/>
        <end position="59"/>
    </location>
</feature>
<organism evidence="3 4">
    <name type="scientific">Rufibacter latericius</name>
    <dbReference type="NCBI Taxonomy" id="2487040"/>
    <lineage>
        <taxon>Bacteria</taxon>
        <taxon>Pseudomonadati</taxon>
        <taxon>Bacteroidota</taxon>
        <taxon>Cytophagia</taxon>
        <taxon>Cytophagales</taxon>
        <taxon>Hymenobacteraceae</taxon>
        <taxon>Rufibacter</taxon>
    </lineage>
</organism>
<sequence>MFHLRKQTMKKYMLMFIAAGALAFTACSEDKGTSTETNENDSDTPDNASGETTDSSTVYNYEKESRERANRMSSQMSQDLKLDAAAQARIRTVMYNRARMMNELETRYSSTNQSAGMAMDSSSMSDDLTVEDDNMMDSGAAVQSSMEVTGYPEDYPTQYYSEMESINTNVDMEVKGFLTPEQFKMYEANRQKYYSGEAKYKAQDGSKLKVDGDEAKLKAGDTKVKRDGDESKFKTEDIKVKKEPGESKIKTDDAKLKREKNEVKYKSGDTKIKLEN</sequence>
<feature type="region of interest" description="Disordered" evidence="1">
    <location>
        <begin position="31"/>
        <end position="80"/>
    </location>
</feature>
<evidence type="ECO:0000256" key="2">
    <source>
        <dbReference type="SAM" id="SignalP"/>
    </source>
</evidence>
<keyword evidence="2" id="KW-0732">Signal</keyword>
<evidence type="ECO:0000256" key="1">
    <source>
        <dbReference type="SAM" id="MobiDB-lite"/>
    </source>
</evidence>
<name>A0A3M9N1A1_9BACT</name>
<dbReference type="EMBL" id="RJJD01000001">
    <property type="protein sequence ID" value="RNI31550.1"/>
    <property type="molecule type" value="Genomic_DNA"/>
</dbReference>
<gene>
    <name evidence="3" type="ORF">EFB08_03255</name>
</gene>
<dbReference type="PROSITE" id="PS51257">
    <property type="entry name" value="PROKAR_LIPOPROTEIN"/>
    <property type="match status" value="1"/>
</dbReference>
<reference evidence="3 4" key="1">
    <citation type="submission" date="2018-11" db="EMBL/GenBank/DDBJ databases">
        <title>Rufibacter latericius sp. nov., isolated from water in Baiyang Lake.</title>
        <authorList>
            <person name="Yang Y."/>
        </authorList>
    </citation>
    <scope>NUCLEOTIDE SEQUENCE [LARGE SCALE GENOMIC DNA]</scope>
    <source>
        <strain evidence="3 4">R-22-1c-1</strain>
    </source>
</reference>
<accession>A0A3M9N1A1</accession>
<evidence type="ECO:0000313" key="4">
    <source>
        <dbReference type="Proteomes" id="UP000272117"/>
    </source>
</evidence>
<proteinExistence type="predicted"/>
<protein>
    <recommendedName>
        <fullName evidence="5">Lipoprotein</fullName>
    </recommendedName>
</protein>
<feature type="chain" id="PRO_5018273389" description="Lipoprotein" evidence="2">
    <location>
        <begin position="29"/>
        <end position="276"/>
    </location>
</feature>
<feature type="compositionally biased region" description="Basic and acidic residues" evidence="1">
    <location>
        <begin position="61"/>
        <end position="70"/>
    </location>
</feature>